<feature type="compositionally biased region" description="Low complexity" evidence="6">
    <location>
        <begin position="327"/>
        <end position="346"/>
    </location>
</feature>
<protein>
    <submittedName>
        <fullName evidence="8">ATP-binding cassette domain-containing protein</fullName>
    </submittedName>
</protein>
<evidence type="ECO:0000256" key="2">
    <source>
        <dbReference type="ARBA" id="ARBA00022448"/>
    </source>
</evidence>
<dbReference type="RefSeq" id="WP_380565255.1">
    <property type="nucleotide sequence ID" value="NZ_JBEUKS010000005.1"/>
</dbReference>
<dbReference type="InterPro" id="IPR027417">
    <property type="entry name" value="P-loop_NTPase"/>
</dbReference>
<feature type="region of interest" description="Disordered" evidence="6">
    <location>
        <begin position="325"/>
        <end position="346"/>
    </location>
</feature>
<dbReference type="InterPro" id="IPR050763">
    <property type="entry name" value="ABC_transporter_ATP-binding"/>
</dbReference>
<dbReference type="Gene3D" id="3.40.50.300">
    <property type="entry name" value="P-loop containing nucleotide triphosphate hydrolases"/>
    <property type="match status" value="1"/>
</dbReference>
<feature type="domain" description="ABC transporter" evidence="7">
    <location>
        <begin position="4"/>
        <end position="250"/>
    </location>
</feature>
<dbReference type="EMBL" id="JBEUKS010000005">
    <property type="protein sequence ID" value="MFC1439705.1"/>
    <property type="molecule type" value="Genomic_DNA"/>
</dbReference>
<name>A0ABV6XN78_9ACTN</name>
<evidence type="ECO:0000256" key="3">
    <source>
        <dbReference type="ARBA" id="ARBA00022741"/>
    </source>
</evidence>
<accession>A0ABV6XN78</accession>
<dbReference type="SUPFAM" id="SSF52540">
    <property type="entry name" value="P-loop containing nucleoside triphosphate hydrolases"/>
    <property type="match status" value="1"/>
</dbReference>
<proteinExistence type="predicted"/>
<evidence type="ECO:0000256" key="1">
    <source>
        <dbReference type="ARBA" id="ARBA00004202"/>
    </source>
</evidence>
<keyword evidence="2" id="KW-0813">Transport</keyword>
<dbReference type="GO" id="GO:0005524">
    <property type="term" value="F:ATP binding"/>
    <property type="evidence" value="ECO:0007669"/>
    <property type="project" value="UniProtKB-KW"/>
</dbReference>
<dbReference type="PANTHER" id="PTHR42711:SF1">
    <property type="entry name" value="ABC-TRANSPORT PROTEIN, ATP-BINDING COMPONENT"/>
    <property type="match status" value="1"/>
</dbReference>
<organism evidence="8 9">
    <name type="scientific">Streptacidiphilus jeojiensis</name>
    <dbReference type="NCBI Taxonomy" id="3229225"/>
    <lineage>
        <taxon>Bacteria</taxon>
        <taxon>Bacillati</taxon>
        <taxon>Actinomycetota</taxon>
        <taxon>Actinomycetes</taxon>
        <taxon>Kitasatosporales</taxon>
        <taxon>Streptomycetaceae</taxon>
        <taxon>Streptacidiphilus</taxon>
    </lineage>
</organism>
<evidence type="ECO:0000259" key="7">
    <source>
        <dbReference type="PROSITE" id="PS50893"/>
    </source>
</evidence>
<comment type="subcellular location">
    <subcellularLocation>
        <location evidence="1">Cell membrane</location>
        <topology evidence="1">Peripheral membrane protein</topology>
    </subcellularLocation>
</comment>
<dbReference type="Pfam" id="PF00005">
    <property type="entry name" value="ABC_tran"/>
    <property type="match status" value="1"/>
</dbReference>
<reference evidence="8 9" key="1">
    <citation type="submission" date="2024-06" db="EMBL/GenBank/DDBJ databases">
        <authorList>
            <person name="Lee S.D."/>
        </authorList>
    </citation>
    <scope>NUCLEOTIDE SEQUENCE [LARGE SCALE GENOMIC DNA]</scope>
    <source>
        <strain evidence="8 9">N1-10</strain>
    </source>
</reference>
<keyword evidence="5" id="KW-0046">Antibiotic resistance</keyword>
<evidence type="ECO:0000313" key="9">
    <source>
        <dbReference type="Proteomes" id="UP001592581"/>
    </source>
</evidence>
<evidence type="ECO:0000256" key="6">
    <source>
        <dbReference type="SAM" id="MobiDB-lite"/>
    </source>
</evidence>
<gene>
    <name evidence="8" type="ORF">ABUW04_15715</name>
</gene>
<keyword evidence="4 8" id="KW-0067">ATP-binding</keyword>
<dbReference type="PANTHER" id="PTHR42711">
    <property type="entry name" value="ABC TRANSPORTER ATP-BINDING PROTEIN"/>
    <property type="match status" value="1"/>
</dbReference>
<dbReference type="Proteomes" id="UP001592581">
    <property type="component" value="Unassembled WGS sequence"/>
</dbReference>
<sequence>MPAIEVRGVSKRFRSRGPLFRRRTEGPRETVALDRVDLEIGTGEFVGLLGQNGAGKSTLIRVMTGLMVPDAGEVRVLGLDPNRDQVRNARNIGVTFGQRTQLWWDLRARDSFEILRDMYGLPAATYTRRMRELDDFLGLSAFWDTQARHLSLGQRVRCDLAAAVLHRPVLLFLDEPTIGLDILVKDQVRAMLADLAGTGDHAIVLTTHDVADVEALCPRIVLIDRGRTLFDGTLADLTGIGGGRRTVVVELAGGRAAPEVRMPGVRLLELDGARATYALEPGVSQARFAARVLAADEVRAIDFEGVRLEDVLRSIYAGDHRALNAQRPAASPAASPAARPSAPTPP</sequence>
<dbReference type="InterPro" id="IPR003593">
    <property type="entry name" value="AAA+_ATPase"/>
</dbReference>
<dbReference type="InterPro" id="IPR003439">
    <property type="entry name" value="ABC_transporter-like_ATP-bd"/>
</dbReference>
<comment type="caution">
    <text evidence="8">The sequence shown here is derived from an EMBL/GenBank/DDBJ whole genome shotgun (WGS) entry which is preliminary data.</text>
</comment>
<dbReference type="SMART" id="SM00382">
    <property type="entry name" value="AAA"/>
    <property type="match status" value="1"/>
</dbReference>
<evidence type="ECO:0000256" key="4">
    <source>
        <dbReference type="ARBA" id="ARBA00022840"/>
    </source>
</evidence>
<evidence type="ECO:0000256" key="5">
    <source>
        <dbReference type="ARBA" id="ARBA00023251"/>
    </source>
</evidence>
<keyword evidence="3" id="KW-0547">Nucleotide-binding</keyword>
<keyword evidence="9" id="KW-1185">Reference proteome</keyword>
<dbReference type="PROSITE" id="PS50893">
    <property type="entry name" value="ABC_TRANSPORTER_2"/>
    <property type="match status" value="1"/>
</dbReference>
<evidence type="ECO:0000313" key="8">
    <source>
        <dbReference type="EMBL" id="MFC1439705.1"/>
    </source>
</evidence>